<keyword evidence="3" id="KW-1185">Reference proteome</keyword>
<protein>
    <recommendedName>
        <fullName evidence="1">SAF domain-containing protein</fullName>
    </recommendedName>
</protein>
<dbReference type="InterPro" id="IPR013974">
    <property type="entry name" value="SAF"/>
</dbReference>
<sequence>MLTRIRASVPTWRRALRRRRRTLIVLSLALALALLVPSLLPPGTRGVPVVTAAEDLSAGTVLTERHLATVRVAAELVPSGSAGAPEQLVGREVALDVTARTPLLPGLLIGDGAAAIPEDSALMALPVPAVLVPRLVPGAHLDVLTSGPDPASVTAVPAVVVEPPDAGGTEDVLGQGTAGTAQVLVSVERPRAREVAHALREGWVSVSIVG</sequence>
<feature type="domain" description="SAF" evidence="1">
    <location>
        <begin position="47"/>
        <end position="109"/>
    </location>
</feature>
<organism evidence="2 3">
    <name type="scientific">Brachybacterium fresconis</name>
    <dbReference type="NCBI Taxonomy" id="173363"/>
    <lineage>
        <taxon>Bacteria</taxon>
        <taxon>Bacillati</taxon>
        <taxon>Actinomycetota</taxon>
        <taxon>Actinomycetes</taxon>
        <taxon>Micrococcales</taxon>
        <taxon>Dermabacteraceae</taxon>
        <taxon>Brachybacterium</taxon>
    </lineage>
</organism>
<reference evidence="2 3" key="1">
    <citation type="submission" date="2021-03" db="EMBL/GenBank/DDBJ databases">
        <title>Sequencing the genomes of 1000 actinobacteria strains.</title>
        <authorList>
            <person name="Klenk H.-P."/>
        </authorList>
    </citation>
    <scope>NUCLEOTIDE SEQUENCE [LARGE SCALE GENOMIC DNA]</scope>
    <source>
        <strain evidence="2 3">DSM 14564</strain>
    </source>
</reference>
<name>A0ABS4YQL9_9MICO</name>
<evidence type="ECO:0000259" key="1">
    <source>
        <dbReference type="SMART" id="SM00858"/>
    </source>
</evidence>
<evidence type="ECO:0000313" key="3">
    <source>
        <dbReference type="Proteomes" id="UP000698222"/>
    </source>
</evidence>
<dbReference type="RefSeq" id="WP_209895474.1">
    <property type="nucleotide sequence ID" value="NZ_BAAAJV010000050.1"/>
</dbReference>
<proteinExistence type="predicted"/>
<gene>
    <name evidence="2" type="ORF">JOF44_003995</name>
</gene>
<dbReference type="EMBL" id="JAGIOC010000001">
    <property type="protein sequence ID" value="MBP2411092.1"/>
    <property type="molecule type" value="Genomic_DNA"/>
</dbReference>
<evidence type="ECO:0000313" key="2">
    <source>
        <dbReference type="EMBL" id="MBP2411092.1"/>
    </source>
</evidence>
<comment type="caution">
    <text evidence="2">The sequence shown here is derived from an EMBL/GenBank/DDBJ whole genome shotgun (WGS) entry which is preliminary data.</text>
</comment>
<dbReference type="SMART" id="SM00858">
    <property type="entry name" value="SAF"/>
    <property type="match status" value="1"/>
</dbReference>
<accession>A0ABS4YQL9</accession>
<dbReference type="Pfam" id="PF08666">
    <property type="entry name" value="SAF"/>
    <property type="match status" value="1"/>
</dbReference>
<dbReference type="CDD" id="cd11614">
    <property type="entry name" value="SAF_CpaB_FlgA_like"/>
    <property type="match status" value="1"/>
</dbReference>
<dbReference type="Proteomes" id="UP000698222">
    <property type="component" value="Unassembled WGS sequence"/>
</dbReference>